<evidence type="ECO:0000313" key="4">
    <source>
        <dbReference type="Proteomes" id="UP000595332"/>
    </source>
</evidence>
<name>A0A7R6SVH0_9GAMM</name>
<accession>A0A7R6SVH0</accession>
<reference evidence="3 4" key="1">
    <citation type="journal article" date="2008" name="Int. J. Syst. Evol. Microbiol.">
        <title>Neptunomonas japonica sp. nov., an Osedax japonicus symbiont-like bacterium isolated from sediment adjacent to sperm whale carcasses off Kagoshima, Japan.</title>
        <authorList>
            <person name="Miyazaki M."/>
            <person name="Nogi Y."/>
            <person name="Fujiwara Y."/>
            <person name="Kawato M."/>
            <person name="Kubokawa K."/>
            <person name="Horikoshi K."/>
        </authorList>
    </citation>
    <scope>NUCLEOTIDE SEQUENCE [LARGE SCALE GENOMIC DNA]</scope>
    <source>
        <strain evidence="3 4">JAMM 1380</strain>
    </source>
</reference>
<proteinExistence type="predicted"/>
<feature type="chain" id="PRO_5032580834" description="DUF2846 domain-containing protein" evidence="1">
    <location>
        <begin position="21"/>
        <end position="154"/>
    </location>
</feature>
<organism evidence="3 4">
    <name type="scientific">Neptunomonas japonica JAMM 1380</name>
    <dbReference type="NCBI Taxonomy" id="1441457"/>
    <lineage>
        <taxon>Bacteria</taxon>
        <taxon>Pseudomonadati</taxon>
        <taxon>Pseudomonadota</taxon>
        <taxon>Gammaproteobacteria</taxon>
        <taxon>Oceanospirillales</taxon>
        <taxon>Oceanospirillaceae</taxon>
        <taxon>Neptunomonas</taxon>
    </lineage>
</organism>
<dbReference type="AlphaFoldDB" id="A0A7R6SVH0"/>
<evidence type="ECO:0000259" key="2">
    <source>
        <dbReference type="Pfam" id="PF11008"/>
    </source>
</evidence>
<dbReference type="EMBL" id="AP014546">
    <property type="protein sequence ID" value="BBB29386.1"/>
    <property type="molecule type" value="Genomic_DNA"/>
</dbReference>
<dbReference type="RefSeq" id="WP_201350007.1">
    <property type="nucleotide sequence ID" value="NZ_AP014546.1"/>
</dbReference>
<feature type="signal peptide" evidence="1">
    <location>
        <begin position="1"/>
        <end position="20"/>
    </location>
</feature>
<dbReference type="Pfam" id="PF11008">
    <property type="entry name" value="DUF2846"/>
    <property type="match status" value="1"/>
</dbReference>
<dbReference type="PROSITE" id="PS51257">
    <property type="entry name" value="PROKAR_LIPOPROTEIN"/>
    <property type="match status" value="1"/>
</dbReference>
<dbReference type="InterPro" id="IPR022548">
    <property type="entry name" value="DUF2846"/>
</dbReference>
<evidence type="ECO:0000313" key="3">
    <source>
        <dbReference type="EMBL" id="BBB29386.1"/>
    </source>
</evidence>
<keyword evidence="4" id="KW-1185">Reference proteome</keyword>
<dbReference type="Proteomes" id="UP000595332">
    <property type="component" value="Chromosome"/>
</dbReference>
<sequence length="154" mass="16995">MKKIAVFLSLVLMLSGCSSTGPVFQQITLTPPDKSTVYIYRPHQGFNMAGWPEIFIDGKKEFALKNEGYGVVHLSPGEHKIKAEGSVIFTNWYPGPMEITKTFEANKEYFIRVTPKMTSAMVVGSSMTMTGKANVSVVTESKALSEIAETKKVH</sequence>
<evidence type="ECO:0000256" key="1">
    <source>
        <dbReference type="SAM" id="SignalP"/>
    </source>
</evidence>
<dbReference type="KEGG" id="njp:NEJAP_1434"/>
<feature type="domain" description="DUF2846" evidence="2">
    <location>
        <begin position="33"/>
        <end position="124"/>
    </location>
</feature>
<keyword evidence="1" id="KW-0732">Signal</keyword>
<gene>
    <name evidence="3" type="ORF">NEJAP_1434</name>
</gene>
<protein>
    <recommendedName>
        <fullName evidence="2">DUF2846 domain-containing protein</fullName>
    </recommendedName>
</protein>